<feature type="region of interest" description="Disordered" evidence="1">
    <location>
        <begin position="1"/>
        <end position="26"/>
    </location>
</feature>
<evidence type="ECO:0000256" key="1">
    <source>
        <dbReference type="SAM" id="MobiDB-lite"/>
    </source>
</evidence>
<proteinExistence type="predicted"/>
<accession>A0A4R0RPX4</accession>
<gene>
    <name evidence="2" type="ORF">EIP91_012434</name>
</gene>
<evidence type="ECO:0000313" key="2">
    <source>
        <dbReference type="EMBL" id="TCD67399.1"/>
    </source>
</evidence>
<keyword evidence="3" id="KW-1185">Reference proteome</keyword>
<comment type="caution">
    <text evidence="2">The sequence shown here is derived from an EMBL/GenBank/DDBJ whole genome shotgun (WGS) entry which is preliminary data.</text>
</comment>
<dbReference type="OrthoDB" id="3357985at2759"/>
<dbReference type="EMBL" id="RWJN01000099">
    <property type="protein sequence ID" value="TCD67399.1"/>
    <property type="molecule type" value="Genomic_DNA"/>
</dbReference>
<reference evidence="2 3" key="1">
    <citation type="submission" date="2018-11" db="EMBL/GenBank/DDBJ databases">
        <title>Genome assembly of Steccherinum ochraceum LE-BIN_3174, the white-rot fungus of the Steccherinaceae family (The Residual Polyporoid clade, Polyporales, Basidiomycota).</title>
        <authorList>
            <person name="Fedorova T.V."/>
            <person name="Glazunova O.A."/>
            <person name="Landesman E.O."/>
            <person name="Moiseenko K.V."/>
            <person name="Psurtseva N.V."/>
            <person name="Savinova O.S."/>
            <person name="Shakhova N.V."/>
            <person name="Tyazhelova T.V."/>
            <person name="Vasina D.V."/>
        </authorList>
    </citation>
    <scope>NUCLEOTIDE SEQUENCE [LARGE SCALE GENOMIC DNA]</scope>
    <source>
        <strain evidence="2 3">LE-BIN_3174</strain>
    </source>
</reference>
<dbReference type="Gene3D" id="3.30.710.10">
    <property type="entry name" value="Potassium Channel Kv1.1, Chain A"/>
    <property type="match status" value="1"/>
</dbReference>
<name>A0A4R0RPX4_9APHY</name>
<dbReference type="Proteomes" id="UP000292702">
    <property type="component" value="Unassembled WGS sequence"/>
</dbReference>
<protein>
    <submittedName>
        <fullName evidence="2">Uncharacterized protein</fullName>
    </submittedName>
</protein>
<evidence type="ECO:0000313" key="3">
    <source>
        <dbReference type="Proteomes" id="UP000292702"/>
    </source>
</evidence>
<sequence length="317" mass="35907">MNHKSTDCPGASANKDKGPKDASAPFNNHSVNVILRTLPDHVDFWVRDAILMEASPFFNDMITLPKVGERRKHPESDDQEYRDGVPIIPVTEDSQTLDHLLRFCYPVADPEFRTAAEICKVLDAARKYLMDHAERLVLERFYKHVEREPLPLYALAIRHRWEKEIGFAAEAALRYPFPLGTFTPEMRLMDAAAYMKLQTYHAKCCTAASQAIRTICDGEEVFIPSVIGDDESSWWPCDDFAQWVVDYLEASYDLMKTVPHAEALDDSGVLLEFIEKGISGSCTACAVKVPRDVMRLGQVLREHVRVAVSAVKFELED</sequence>
<organism evidence="2 3">
    <name type="scientific">Steccherinum ochraceum</name>
    <dbReference type="NCBI Taxonomy" id="92696"/>
    <lineage>
        <taxon>Eukaryota</taxon>
        <taxon>Fungi</taxon>
        <taxon>Dikarya</taxon>
        <taxon>Basidiomycota</taxon>
        <taxon>Agaricomycotina</taxon>
        <taxon>Agaricomycetes</taxon>
        <taxon>Polyporales</taxon>
        <taxon>Steccherinaceae</taxon>
        <taxon>Steccherinum</taxon>
    </lineage>
</organism>
<dbReference type="InterPro" id="IPR011333">
    <property type="entry name" value="SKP1/BTB/POZ_sf"/>
</dbReference>
<dbReference type="STRING" id="92696.A0A4R0RPX4"/>
<dbReference type="AlphaFoldDB" id="A0A4R0RPX4"/>